<reference evidence="1 2" key="1">
    <citation type="submission" date="2017-12" db="EMBL/GenBank/DDBJ databases">
        <title>Genomes of bacteria within cyanobacterial aggregates.</title>
        <authorList>
            <person name="Cai H."/>
        </authorList>
    </citation>
    <scope>NUCLEOTIDE SEQUENCE [LARGE SCALE GENOMIC DNA]</scope>
    <source>
        <strain evidence="1 2">TH16</strain>
    </source>
</reference>
<organism evidence="1 2">
    <name type="scientific">Niveispirillum cyanobacteriorum</name>
    <dbReference type="NCBI Taxonomy" id="1612173"/>
    <lineage>
        <taxon>Bacteria</taxon>
        <taxon>Pseudomonadati</taxon>
        <taxon>Pseudomonadota</taxon>
        <taxon>Alphaproteobacteria</taxon>
        <taxon>Rhodospirillales</taxon>
        <taxon>Azospirillaceae</taxon>
        <taxon>Niveispirillum</taxon>
    </lineage>
</organism>
<dbReference type="Pfam" id="PF07022">
    <property type="entry name" value="Phage_CI_repr"/>
    <property type="match status" value="1"/>
</dbReference>
<keyword evidence="2" id="KW-1185">Reference proteome</keyword>
<dbReference type="GO" id="GO:0045892">
    <property type="term" value="P:negative regulation of DNA-templated transcription"/>
    <property type="evidence" value="ECO:0007669"/>
    <property type="project" value="InterPro"/>
</dbReference>
<dbReference type="InterPro" id="IPR010744">
    <property type="entry name" value="Phage_CI_N"/>
</dbReference>
<dbReference type="CDD" id="cd00093">
    <property type="entry name" value="HTH_XRE"/>
    <property type="match status" value="1"/>
</dbReference>
<accession>A0A2K9NEK8</accession>
<dbReference type="InterPro" id="IPR001387">
    <property type="entry name" value="Cro/C1-type_HTH"/>
</dbReference>
<dbReference type="SMART" id="SM00530">
    <property type="entry name" value="HTH_XRE"/>
    <property type="match status" value="1"/>
</dbReference>
<dbReference type="Proteomes" id="UP000234752">
    <property type="component" value="Chromosome eg_1"/>
</dbReference>
<sequence>MTNSIAGRLRLLRHRLGFARRSDMAAHLGLPSSTYSAYEGDGGPPKVEWLLELARRGVNLNWLLTGEGEMLLTAHDPASMNPTIIPMPTNAGAPTSLRPYPVAEHEPAVDAYLLAAMISRVEREERERGRPLTALEKGEMIARLYAASARLTESELAGHPLSRAAEAPEK</sequence>
<dbReference type="AlphaFoldDB" id="A0A2K9NEK8"/>
<dbReference type="SUPFAM" id="SSF47413">
    <property type="entry name" value="lambda repressor-like DNA-binding domains"/>
    <property type="match status" value="1"/>
</dbReference>
<gene>
    <name evidence="1" type="ORF">C0V82_10470</name>
</gene>
<evidence type="ECO:0000313" key="2">
    <source>
        <dbReference type="Proteomes" id="UP000234752"/>
    </source>
</evidence>
<protein>
    <submittedName>
        <fullName evidence="1">Uncharacterized protein</fullName>
    </submittedName>
</protein>
<proteinExistence type="predicted"/>
<evidence type="ECO:0000313" key="1">
    <source>
        <dbReference type="EMBL" id="AUN30615.1"/>
    </source>
</evidence>
<dbReference type="RefSeq" id="WP_102112294.1">
    <property type="nucleotide sequence ID" value="NZ_BMGN01000002.1"/>
</dbReference>
<dbReference type="EMBL" id="CP025611">
    <property type="protein sequence ID" value="AUN30615.1"/>
    <property type="molecule type" value="Genomic_DNA"/>
</dbReference>
<dbReference type="InterPro" id="IPR010982">
    <property type="entry name" value="Lambda_DNA-bd_dom_sf"/>
</dbReference>
<dbReference type="Gene3D" id="1.10.260.40">
    <property type="entry name" value="lambda repressor-like DNA-binding domains"/>
    <property type="match status" value="1"/>
</dbReference>
<dbReference type="GO" id="GO:0003677">
    <property type="term" value="F:DNA binding"/>
    <property type="evidence" value="ECO:0007669"/>
    <property type="project" value="InterPro"/>
</dbReference>
<dbReference type="KEGG" id="ncb:C0V82_10470"/>
<name>A0A2K9NEK8_9PROT</name>
<dbReference type="OrthoDB" id="7358005at2"/>